<dbReference type="Proteomes" id="UP000773614">
    <property type="component" value="Unassembled WGS sequence"/>
</dbReference>
<dbReference type="InterPro" id="IPR000700">
    <property type="entry name" value="PAS-assoc_C"/>
</dbReference>
<evidence type="ECO:0000313" key="3">
    <source>
        <dbReference type="EMBL" id="MYZ47858.1"/>
    </source>
</evidence>
<sequence length="498" mass="56440">MFISPTADSGSTETDRRDEAEMFDLAPVSLWLEDFSAVREQFEAWRAAGITSLRDHLRCDAGRVKACSDRIRLLRVNRKTLSLFEADDLAHLAANLGTVFRDDMLTTHIEELCQLWEGAREFESNTVNYTLSGRRLDIHLQGTVLPGHEDSLDRVLIAVEDVTERERTRRALTAAEEYARGLFEHSPVSLWVEDFSAVKRLLDDLRDRGIQDFRVFTDVHPEFVERCMSEIRVIDVNRHTLEMFSSPDKKTLFDRLQDVLRDDMEPHFREQLTDLWEGRLFQQREVVNYSLDGSELHVHMQFSVLPGHEGDWSLVQVALTDITARKKAEAYLEYLGKHDVLTKLYNRSFYVDELNRLERKGPSPVTVIIADLNGLKTLNDTLGHAAGDALLRRAGEVLNELVEPPGHAARIGGDEFAILLPATDAAAVEPLLEKLEKLLELNNQFYTGTALSFAIGAATSEPGERLENVVKRADAAMYETKRAYYSNPGSERRRGPGS</sequence>
<dbReference type="InterPro" id="IPR035965">
    <property type="entry name" value="PAS-like_dom_sf"/>
</dbReference>
<dbReference type="CDD" id="cd01949">
    <property type="entry name" value="GGDEF"/>
    <property type="match status" value="1"/>
</dbReference>
<feature type="domain" description="PAC" evidence="1">
    <location>
        <begin position="120"/>
        <end position="174"/>
    </location>
</feature>
<dbReference type="SMART" id="SM00267">
    <property type="entry name" value="GGDEF"/>
    <property type="match status" value="1"/>
</dbReference>
<evidence type="ECO:0000313" key="4">
    <source>
        <dbReference type="Proteomes" id="UP000773614"/>
    </source>
</evidence>
<dbReference type="EMBL" id="SPKJ01000022">
    <property type="protein sequence ID" value="MYZ47858.1"/>
    <property type="molecule type" value="Genomic_DNA"/>
</dbReference>
<dbReference type="InterPro" id="IPR052155">
    <property type="entry name" value="Biofilm_reg_signaling"/>
</dbReference>
<name>A0A964T3M6_9HYPH</name>
<dbReference type="Pfam" id="PF00990">
    <property type="entry name" value="GGDEF"/>
    <property type="match status" value="1"/>
</dbReference>
<evidence type="ECO:0000259" key="1">
    <source>
        <dbReference type="PROSITE" id="PS50113"/>
    </source>
</evidence>
<dbReference type="InterPro" id="IPR013656">
    <property type="entry name" value="PAS_4"/>
</dbReference>
<dbReference type="PROSITE" id="PS50887">
    <property type="entry name" value="GGDEF"/>
    <property type="match status" value="1"/>
</dbReference>
<proteinExistence type="predicted"/>
<dbReference type="Pfam" id="PF08448">
    <property type="entry name" value="PAS_4"/>
    <property type="match status" value="1"/>
</dbReference>
<keyword evidence="4" id="KW-1185">Reference proteome</keyword>
<organism evidence="3 4">
    <name type="scientific">Propylenella binzhouense</name>
    <dbReference type="NCBI Taxonomy" id="2555902"/>
    <lineage>
        <taxon>Bacteria</taxon>
        <taxon>Pseudomonadati</taxon>
        <taxon>Pseudomonadota</taxon>
        <taxon>Alphaproteobacteria</taxon>
        <taxon>Hyphomicrobiales</taxon>
        <taxon>Propylenellaceae</taxon>
        <taxon>Propylenella</taxon>
    </lineage>
</organism>
<dbReference type="SUPFAM" id="SSF55785">
    <property type="entry name" value="PYP-like sensor domain (PAS domain)"/>
    <property type="match status" value="2"/>
</dbReference>
<accession>A0A964T3M6</accession>
<dbReference type="OrthoDB" id="9789238at2"/>
<dbReference type="InterPro" id="IPR000160">
    <property type="entry name" value="GGDEF_dom"/>
</dbReference>
<dbReference type="NCBIfam" id="TIGR00254">
    <property type="entry name" value="GGDEF"/>
    <property type="match status" value="1"/>
</dbReference>
<dbReference type="PANTHER" id="PTHR44757">
    <property type="entry name" value="DIGUANYLATE CYCLASE DGCP"/>
    <property type="match status" value="1"/>
</dbReference>
<dbReference type="InterPro" id="IPR029787">
    <property type="entry name" value="Nucleotide_cyclase"/>
</dbReference>
<reference evidence="3" key="1">
    <citation type="submission" date="2019-03" db="EMBL/GenBank/DDBJ databases">
        <title>Afifella sp. nov., isolated from activated sludge.</title>
        <authorList>
            <person name="Li Q."/>
            <person name="Liu Y."/>
        </authorList>
    </citation>
    <scope>NUCLEOTIDE SEQUENCE</scope>
    <source>
        <strain evidence="3">L72</strain>
    </source>
</reference>
<comment type="caution">
    <text evidence="3">The sequence shown here is derived from an EMBL/GenBank/DDBJ whole genome shotgun (WGS) entry which is preliminary data.</text>
</comment>
<dbReference type="PROSITE" id="PS50113">
    <property type="entry name" value="PAC"/>
    <property type="match status" value="2"/>
</dbReference>
<feature type="domain" description="PAC" evidence="1">
    <location>
        <begin position="282"/>
        <end position="334"/>
    </location>
</feature>
<dbReference type="AlphaFoldDB" id="A0A964T3M6"/>
<dbReference type="PANTHER" id="PTHR44757:SF2">
    <property type="entry name" value="BIOFILM ARCHITECTURE MAINTENANCE PROTEIN MBAA"/>
    <property type="match status" value="1"/>
</dbReference>
<dbReference type="SUPFAM" id="SSF55073">
    <property type="entry name" value="Nucleotide cyclase"/>
    <property type="match status" value="1"/>
</dbReference>
<protein>
    <submittedName>
        <fullName evidence="3">Diguanylate cyclase</fullName>
    </submittedName>
</protein>
<gene>
    <name evidence="3" type="ORF">E4O86_09055</name>
</gene>
<dbReference type="RefSeq" id="WP_161140212.1">
    <property type="nucleotide sequence ID" value="NZ_SPKJ01000022.1"/>
</dbReference>
<dbReference type="InterPro" id="IPR043128">
    <property type="entry name" value="Rev_trsase/Diguanyl_cyclase"/>
</dbReference>
<dbReference type="Gene3D" id="3.30.450.20">
    <property type="entry name" value="PAS domain"/>
    <property type="match status" value="2"/>
</dbReference>
<evidence type="ECO:0000259" key="2">
    <source>
        <dbReference type="PROSITE" id="PS50887"/>
    </source>
</evidence>
<dbReference type="Gene3D" id="3.30.70.270">
    <property type="match status" value="1"/>
</dbReference>
<feature type="domain" description="GGDEF" evidence="2">
    <location>
        <begin position="363"/>
        <end position="494"/>
    </location>
</feature>